<dbReference type="SUPFAM" id="SSF49265">
    <property type="entry name" value="Fibronectin type III"/>
    <property type="match status" value="1"/>
</dbReference>
<sequence>MCPLSGELLNVSAHFTEEFKAKTVKKGENLAIKCQAFGDKPLTITWRKDGQPLNKHFDKSYRVEEVMTDESLTSILNIDGAQRDDSSLFTCHAANTFGKDELNIQVIVQERPDRPGKLSHSDLSSRQITISWTPAYSGNSPIHQYLVQYKIGDAGRWEDVAKQMTVSGSETKVTISGLLPATSYHFRAFAENSFGRSEASQVLAVTTDMEVPGSPPQAIQVEPMGSQTIRVSWQPPPAAALHGRLKGYYVGYKEHGSSEPYTYKTLEMTESFTHECLVTNLRRLTHYSIVVQAFNSKGAGPPSDPITIQTSDN</sequence>
<dbReference type="InterPro" id="IPR036179">
    <property type="entry name" value="Ig-like_dom_sf"/>
</dbReference>
<dbReference type="SMART" id="SM00408">
    <property type="entry name" value="IGc2"/>
    <property type="match status" value="1"/>
</dbReference>
<evidence type="ECO:0000259" key="3">
    <source>
        <dbReference type="PROSITE" id="PS50853"/>
    </source>
</evidence>
<proteinExistence type="predicted"/>
<evidence type="ECO:0000259" key="2">
    <source>
        <dbReference type="PROSITE" id="PS50835"/>
    </source>
</evidence>
<dbReference type="InterPro" id="IPR003961">
    <property type="entry name" value="FN3_dom"/>
</dbReference>
<gene>
    <name evidence="4" type="ORF">LAZ67_1006051</name>
</gene>
<feature type="domain" description="Ig-like" evidence="2">
    <location>
        <begin position="3"/>
        <end position="105"/>
    </location>
</feature>
<dbReference type="InterPro" id="IPR013783">
    <property type="entry name" value="Ig-like_fold"/>
</dbReference>
<dbReference type="SUPFAM" id="SSF48726">
    <property type="entry name" value="Immunoglobulin"/>
    <property type="match status" value="1"/>
</dbReference>
<protein>
    <submittedName>
        <fullName evidence="4">Uncharacterized protein</fullName>
    </submittedName>
</protein>
<dbReference type="InterPro" id="IPR003598">
    <property type="entry name" value="Ig_sub2"/>
</dbReference>
<feature type="non-terminal residue" evidence="4">
    <location>
        <position position="313"/>
    </location>
</feature>
<dbReference type="Proteomes" id="UP001235939">
    <property type="component" value="Chromosome 01"/>
</dbReference>
<reference evidence="4 5" key="1">
    <citation type="submission" date="2022-01" db="EMBL/GenBank/DDBJ databases">
        <title>A chromosomal length assembly of Cordylochernes scorpioides.</title>
        <authorList>
            <person name="Zeh D."/>
            <person name="Zeh J."/>
        </authorList>
    </citation>
    <scope>NUCLEOTIDE SEQUENCE [LARGE SCALE GENOMIC DNA]</scope>
    <source>
        <strain evidence="4">IN4F17</strain>
        <tissue evidence="4">Whole Body</tissue>
    </source>
</reference>
<dbReference type="InterPro" id="IPR050964">
    <property type="entry name" value="Striated_Muscle_Regulatory"/>
</dbReference>
<accession>A0ABY6JZL3</accession>
<organism evidence="4 5">
    <name type="scientific">Cordylochernes scorpioides</name>
    <dbReference type="NCBI Taxonomy" id="51811"/>
    <lineage>
        <taxon>Eukaryota</taxon>
        <taxon>Metazoa</taxon>
        <taxon>Ecdysozoa</taxon>
        <taxon>Arthropoda</taxon>
        <taxon>Chelicerata</taxon>
        <taxon>Arachnida</taxon>
        <taxon>Pseudoscorpiones</taxon>
        <taxon>Cheliferoidea</taxon>
        <taxon>Chernetidae</taxon>
        <taxon>Cordylochernes</taxon>
    </lineage>
</organism>
<evidence type="ECO:0000313" key="5">
    <source>
        <dbReference type="Proteomes" id="UP001235939"/>
    </source>
</evidence>
<dbReference type="SMART" id="SM00409">
    <property type="entry name" value="IG"/>
    <property type="match status" value="1"/>
</dbReference>
<dbReference type="InterPro" id="IPR007110">
    <property type="entry name" value="Ig-like_dom"/>
</dbReference>
<evidence type="ECO:0000256" key="1">
    <source>
        <dbReference type="ARBA" id="ARBA00022737"/>
    </source>
</evidence>
<dbReference type="PROSITE" id="PS50853">
    <property type="entry name" value="FN3"/>
    <property type="match status" value="2"/>
</dbReference>
<dbReference type="Gene3D" id="2.60.40.10">
    <property type="entry name" value="Immunoglobulins"/>
    <property type="match status" value="3"/>
</dbReference>
<dbReference type="EMBL" id="CP092863">
    <property type="protein sequence ID" value="UYV61705.1"/>
    <property type="molecule type" value="Genomic_DNA"/>
</dbReference>
<dbReference type="PRINTS" id="PR00014">
    <property type="entry name" value="FNTYPEIII"/>
</dbReference>
<evidence type="ECO:0000313" key="4">
    <source>
        <dbReference type="EMBL" id="UYV61705.1"/>
    </source>
</evidence>
<dbReference type="CDD" id="cd00063">
    <property type="entry name" value="FN3"/>
    <property type="match status" value="2"/>
</dbReference>
<dbReference type="InterPro" id="IPR036116">
    <property type="entry name" value="FN3_sf"/>
</dbReference>
<name>A0ABY6JZL3_9ARAC</name>
<dbReference type="SMART" id="SM00060">
    <property type="entry name" value="FN3"/>
    <property type="match status" value="2"/>
</dbReference>
<dbReference type="InterPro" id="IPR013098">
    <property type="entry name" value="Ig_I-set"/>
</dbReference>
<dbReference type="PROSITE" id="PS50835">
    <property type="entry name" value="IG_LIKE"/>
    <property type="match status" value="1"/>
</dbReference>
<keyword evidence="1" id="KW-0677">Repeat</keyword>
<dbReference type="PANTHER" id="PTHR13817:SF102">
    <property type="entry name" value="DOWN SYNDROME CELL ADHESION MOLECULE-LIKE PROTEIN DSCAM2"/>
    <property type="match status" value="1"/>
</dbReference>
<feature type="domain" description="Fibronectin type-III" evidence="3">
    <location>
        <begin position="215"/>
        <end position="313"/>
    </location>
</feature>
<feature type="domain" description="Fibronectin type-III" evidence="3">
    <location>
        <begin position="114"/>
        <end position="210"/>
    </location>
</feature>
<dbReference type="Pfam" id="PF07679">
    <property type="entry name" value="I-set"/>
    <property type="match status" value="1"/>
</dbReference>
<keyword evidence="5" id="KW-1185">Reference proteome</keyword>
<dbReference type="Pfam" id="PF00041">
    <property type="entry name" value="fn3"/>
    <property type="match status" value="2"/>
</dbReference>
<dbReference type="InterPro" id="IPR003599">
    <property type="entry name" value="Ig_sub"/>
</dbReference>
<dbReference type="PANTHER" id="PTHR13817">
    <property type="entry name" value="TITIN"/>
    <property type="match status" value="1"/>
</dbReference>